<dbReference type="Proteomes" id="UP000460298">
    <property type="component" value="Unassembled WGS sequence"/>
</dbReference>
<evidence type="ECO:0000313" key="5">
    <source>
        <dbReference type="Proteomes" id="UP000460298"/>
    </source>
</evidence>
<dbReference type="Pfam" id="PF14257">
    <property type="entry name" value="DUF4349"/>
    <property type="match status" value="1"/>
</dbReference>
<dbReference type="InterPro" id="IPR025645">
    <property type="entry name" value="DUF4349"/>
</dbReference>
<evidence type="ECO:0000313" key="4">
    <source>
        <dbReference type="EMBL" id="KAB2930246.1"/>
    </source>
</evidence>
<protein>
    <submittedName>
        <fullName evidence="4">DUF4349 domain-containing protein</fullName>
    </submittedName>
</protein>
<sequence>MKSKLLPGMLAMLLILPAALSSAPREQITLGFAIQAPNRETALRELKRWAESEKGFLFALSDSHIALRIPAKTTDRAGDRLEEIEKKVLSLGILMNRSVQRTDHSGRIAELDVAIRVKEKHLDDLQKLAGDAGLSQTLALEQELNRVQTELEKLKGERRLLIESTRLIDVQVSFSYTPPMNPAGEPGFGWVNGAGVFELMRGFGE</sequence>
<keyword evidence="1" id="KW-0175">Coiled coil</keyword>
<evidence type="ECO:0000256" key="2">
    <source>
        <dbReference type="SAM" id="SignalP"/>
    </source>
</evidence>
<evidence type="ECO:0000256" key="1">
    <source>
        <dbReference type="SAM" id="Coils"/>
    </source>
</evidence>
<accession>A0A833GZZ0</accession>
<name>A0A833GZZ0_9LEPT</name>
<dbReference type="EMBL" id="WBUI01000022">
    <property type="protein sequence ID" value="KAB2930246.1"/>
    <property type="molecule type" value="Genomic_DNA"/>
</dbReference>
<proteinExistence type="predicted"/>
<feature type="signal peptide" evidence="2">
    <location>
        <begin position="1"/>
        <end position="23"/>
    </location>
</feature>
<reference evidence="4 5" key="1">
    <citation type="submission" date="2019-10" db="EMBL/GenBank/DDBJ databases">
        <title>Extracellular Electron Transfer in a Candidatus Methanoperedens spp. Enrichment Culture.</title>
        <authorList>
            <person name="Berger S."/>
            <person name="Rangel Shaw D."/>
            <person name="Berben T."/>
            <person name="In 'T Zandt M."/>
            <person name="Frank J."/>
            <person name="Reimann J."/>
            <person name="Jetten M.S.M."/>
            <person name="Welte C.U."/>
        </authorList>
    </citation>
    <scope>NUCLEOTIDE SEQUENCE [LARGE SCALE GENOMIC DNA]</scope>
    <source>
        <strain evidence="4">SB12</strain>
    </source>
</reference>
<feature type="coiled-coil region" evidence="1">
    <location>
        <begin position="137"/>
        <end position="164"/>
    </location>
</feature>
<feature type="chain" id="PRO_5032495005" evidence="2">
    <location>
        <begin position="24"/>
        <end position="205"/>
    </location>
</feature>
<feature type="domain" description="DUF4349" evidence="3">
    <location>
        <begin position="34"/>
        <end position="187"/>
    </location>
</feature>
<keyword evidence="2" id="KW-0732">Signal</keyword>
<comment type="caution">
    <text evidence="4">The sequence shown here is derived from an EMBL/GenBank/DDBJ whole genome shotgun (WGS) entry which is preliminary data.</text>
</comment>
<dbReference type="AlphaFoldDB" id="A0A833GZZ0"/>
<organism evidence="4 5">
    <name type="scientific">Leptonema illini</name>
    <dbReference type="NCBI Taxonomy" id="183"/>
    <lineage>
        <taxon>Bacteria</taxon>
        <taxon>Pseudomonadati</taxon>
        <taxon>Spirochaetota</taxon>
        <taxon>Spirochaetia</taxon>
        <taxon>Leptospirales</taxon>
        <taxon>Leptospiraceae</taxon>
        <taxon>Leptonema</taxon>
    </lineage>
</organism>
<evidence type="ECO:0000259" key="3">
    <source>
        <dbReference type="Pfam" id="PF14257"/>
    </source>
</evidence>
<gene>
    <name evidence="4" type="ORF">F9K24_17575</name>
</gene>